<dbReference type="InterPro" id="IPR024574">
    <property type="entry name" value="ELMO_ARM"/>
</dbReference>
<evidence type="ECO:0000313" key="6">
    <source>
        <dbReference type="EMBL" id="CAF4096399.1"/>
    </source>
</evidence>
<dbReference type="Proteomes" id="UP000663873">
    <property type="component" value="Unassembled WGS sequence"/>
</dbReference>
<dbReference type="EMBL" id="CAJOBR010003432">
    <property type="protein sequence ID" value="CAF4737868.1"/>
    <property type="molecule type" value="Genomic_DNA"/>
</dbReference>
<dbReference type="EMBL" id="CAJOBO010000014">
    <property type="protein sequence ID" value="CAF4096399.1"/>
    <property type="molecule type" value="Genomic_DNA"/>
</dbReference>
<dbReference type="Gene3D" id="2.30.29.30">
    <property type="entry name" value="Pleckstrin-homology domain (PH domain)/Phosphotyrosine-binding domain (PTB)"/>
    <property type="match status" value="1"/>
</dbReference>
<sequence>MARASNNKIKIGVHWKNTVSIEIPSSNSPRHPKLIELDPNIPLDDYISKICDDWKIPLSNSIHYALRYDDTHKFVTEQNRFQIPTGQVFYLSLSHENEVQDILKYLSSNDYQRYDSTILERLKLAGEDETFALEFVKQNGLQYLLKLFTDDGKLNNYENFTPNLLRSLHNVIINQQAISWDDLENIDKIVDQLICGINASKLFCLHSSVAMMILDSIISMESKYSLKIIQTLQISNLLDYCSKQHDIETQYYALALVNIIMSKSDQTIRSSLVRAMSHTIVTTNLRELVQLIIIGDENSNNDSFTSTDTAIQSSRVSIFVQFLNFKFNEYSTCCERALLHLTRSSLIQQLWLLQRFYLNELYTNSMNTSPDRLDTKYRDMITELRRSAFDTDLLLSDQSCQDLTTRLSSGNINESMTTLTFNHRRVEALQRDYERLGFQDLREPIKDFELIPPGILSLQNLFYFCIHQKHDFIRFVLENSCKTLQQQCPLVKSAIEITRILCRLFNIGIEPNRHQIHKDYFLLFYTSTSFFEQAFARCLLLFNKTWKEMRACDVDFEVVSSVVYQQISQSLDDVCLMNPSANKTIIASYSPSKNQTISSPTTTKSTMNISLTSVALQRFTFDYFSERLNANNYKDICRRRDEQELKREESIMRLPIVETLKERLRSHVQSLTRQARLKTMKKGQIFFTIESRSGAKKTKNRAMYWQLLDNEKHVQCSESPTTIMKENNTRDGSTTSLTRTMIPLENIKDVQCNIDQSRSGNLNNQERLPKIPRHSNANMSVTIVLQNDTTYTLLCENDYDMSCWSDGFNILFHKEMDSFYAREEMELLLNLLCQLQILELDHPSIILSQHSLPVPIRLPPTRPVSSI</sequence>
<evidence type="ECO:0000256" key="2">
    <source>
        <dbReference type="ARBA" id="ARBA00022907"/>
    </source>
</evidence>
<evidence type="ECO:0000256" key="1">
    <source>
        <dbReference type="ARBA" id="ARBA00022703"/>
    </source>
</evidence>
<dbReference type="InterPro" id="IPR011989">
    <property type="entry name" value="ARM-like"/>
</dbReference>
<gene>
    <name evidence="6" type="ORF">HFQ381_LOCUS656</name>
    <name evidence="9" type="ORF">QYT958_LOCUS20069</name>
    <name evidence="8" type="ORF">TSG867_LOCUS6906</name>
    <name evidence="7" type="ORF">UJA718_LOCUS12583</name>
</gene>
<evidence type="ECO:0000313" key="9">
    <source>
        <dbReference type="EMBL" id="CAF4737868.1"/>
    </source>
</evidence>
<dbReference type="EMBL" id="CAJOBQ010000263">
    <property type="protein sequence ID" value="CAF4311145.1"/>
    <property type="molecule type" value="Genomic_DNA"/>
</dbReference>
<keyword evidence="10" id="KW-1185">Reference proteome</keyword>
<dbReference type="InterPro" id="IPR050868">
    <property type="entry name" value="ELMO_domain-containing"/>
</dbReference>
<dbReference type="PANTHER" id="PTHR12771">
    <property type="entry name" value="ENGULFMENT AND CELL MOTILITY"/>
    <property type="match status" value="1"/>
</dbReference>
<comment type="caution">
    <text evidence="7">The sequence shown here is derived from an EMBL/GenBank/DDBJ whole genome shotgun (WGS) entry which is preliminary data.</text>
</comment>
<dbReference type="AlphaFoldDB" id="A0A820HXN4"/>
<organism evidence="7 10">
    <name type="scientific">Rotaria socialis</name>
    <dbReference type="NCBI Taxonomy" id="392032"/>
    <lineage>
        <taxon>Eukaryota</taxon>
        <taxon>Metazoa</taxon>
        <taxon>Spiralia</taxon>
        <taxon>Gnathifera</taxon>
        <taxon>Rotifera</taxon>
        <taxon>Eurotatoria</taxon>
        <taxon>Bdelloidea</taxon>
        <taxon>Philodinida</taxon>
        <taxon>Philodinidae</taxon>
        <taxon>Rotaria</taxon>
    </lineage>
</organism>
<reference evidence="7" key="1">
    <citation type="submission" date="2021-02" db="EMBL/GenBank/DDBJ databases">
        <authorList>
            <person name="Nowell W R."/>
        </authorList>
    </citation>
    <scope>NUCLEOTIDE SEQUENCE</scope>
</reference>
<feature type="domain" description="ELMO" evidence="5">
    <location>
        <begin position="411"/>
        <end position="571"/>
    </location>
</feature>
<dbReference type="Pfam" id="PF16457">
    <property type="entry name" value="PH_12"/>
    <property type="match status" value="1"/>
</dbReference>
<dbReference type="InterPro" id="IPR006816">
    <property type="entry name" value="ELMO_dom"/>
</dbReference>
<keyword evidence="1" id="KW-0053">Apoptosis</keyword>
<comment type="function">
    <text evidence="4">Involved in cytoskeletal rearrangements required for phagocytosis of apoptotic cells and cell motility. Acts in association with DOCK1 and CRK. Was initially proposed to be required in complex with DOCK1 to activate Rac Rho small GTPases. May enhance the guanine nucleotide exchange factor (GEF) activity of DOCK1.</text>
</comment>
<dbReference type="GO" id="GO:0048870">
    <property type="term" value="P:cell motility"/>
    <property type="evidence" value="ECO:0007669"/>
    <property type="project" value="TreeGrafter"/>
</dbReference>
<dbReference type="GO" id="GO:0006909">
    <property type="term" value="P:phagocytosis"/>
    <property type="evidence" value="ECO:0007669"/>
    <property type="project" value="UniProtKB-KW"/>
</dbReference>
<dbReference type="Proteomes" id="UP000663851">
    <property type="component" value="Unassembled WGS sequence"/>
</dbReference>
<name>A0A820HXN4_9BILA</name>
<proteinExistence type="predicted"/>
<protein>
    <recommendedName>
        <fullName evidence="5">ELMO domain-containing protein</fullName>
    </recommendedName>
</protein>
<accession>A0A820HXN4</accession>
<dbReference type="PROSITE" id="PS51335">
    <property type="entry name" value="ELMO"/>
    <property type="match status" value="1"/>
</dbReference>
<dbReference type="InterPro" id="IPR001849">
    <property type="entry name" value="PH_domain"/>
</dbReference>
<dbReference type="Proteomes" id="UP000663862">
    <property type="component" value="Unassembled WGS sequence"/>
</dbReference>
<evidence type="ECO:0000256" key="3">
    <source>
        <dbReference type="ARBA" id="ARBA00023036"/>
    </source>
</evidence>
<dbReference type="Proteomes" id="UP000663848">
    <property type="component" value="Unassembled WGS sequence"/>
</dbReference>
<dbReference type="GO" id="GO:0006915">
    <property type="term" value="P:apoptotic process"/>
    <property type="evidence" value="ECO:0007669"/>
    <property type="project" value="UniProtKB-KW"/>
</dbReference>
<evidence type="ECO:0000256" key="4">
    <source>
        <dbReference type="ARBA" id="ARBA00024863"/>
    </source>
</evidence>
<dbReference type="Gene3D" id="1.25.10.10">
    <property type="entry name" value="Leucine-rich Repeat Variant"/>
    <property type="match status" value="1"/>
</dbReference>
<dbReference type="Pfam" id="PF11841">
    <property type="entry name" value="ELMO_ARM"/>
    <property type="match status" value="1"/>
</dbReference>
<dbReference type="GO" id="GO:0017124">
    <property type="term" value="F:SH3 domain binding"/>
    <property type="evidence" value="ECO:0007669"/>
    <property type="project" value="UniProtKB-KW"/>
</dbReference>
<evidence type="ECO:0000313" key="8">
    <source>
        <dbReference type="EMBL" id="CAF4311145.1"/>
    </source>
</evidence>
<dbReference type="PANTHER" id="PTHR12771:SF56">
    <property type="entry name" value="CED-12"/>
    <property type="match status" value="1"/>
</dbReference>
<dbReference type="GO" id="GO:0007015">
    <property type="term" value="P:actin filament organization"/>
    <property type="evidence" value="ECO:0007669"/>
    <property type="project" value="TreeGrafter"/>
</dbReference>
<evidence type="ECO:0000259" key="5">
    <source>
        <dbReference type="PROSITE" id="PS51335"/>
    </source>
</evidence>
<keyword evidence="3" id="KW-0729">SH3-binding</keyword>
<dbReference type="Pfam" id="PF04727">
    <property type="entry name" value="ELMO_CED12"/>
    <property type="match status" value="1"/>
</dbReference>
<dbReference type="EMBL" id="CAJOBP010001643">
    <property type="protein sequence ID" value="CAF4300104.1"/>
    <property type="molecule type" value="Genomic_DNA"/>
</dbReference>
<evidence type="ECO:0000313" key="7">
    <source>
        <dbReference type="EMBL" id="CAF4300104.1"/>
    </source>
</evidence>
<dbReference type="InterPro" id="IPR011993">
    <property type="entry name" value="PH-like_dom_sf"/>
</dbReference>
<evidence type="ECO:0000313" key="10">
    <source>
        <dbReference type="Proteomes" id="UP000663873"/>
    </source>
</evidence>
<dbReference type="GO" id="GO:0005886">
    <property type="term" value="C:plasma membrane"/>
    <property type="evidence" value="ECO:0007669"/>
    <property type="project" value="TreeGrafter"/>
</dbReference>
<keyword evidence="2" id="KW-0581">Phagocytosis</keyword>